<dbReference type="InterPro" id="IPR007160">
    <property type="entry name" value="DUF362"/>
</dbReference>
<evidence type="ECO:0000313" key="5">
    <source>
        <dbReference type="Proteomes" id="UP000221734"/>
    </source>
</evidence>
<dbReference type="Proteomes" id="UP000501926">
    <property type="component" value="Chromosome"/>
</dbReference>
<gene>
    <name evidence="3" type="ORF">KsCSTR_36500</name>
    <name evidence="4" type="ORF">KSMBR1_3391</name>
    <name evidence="2" type="ORF">kuste2424</name>
</gene>
<protein>
    <recommendedName>
        <fullName evidence="1">DUF362 domain-containing protein</fullName>
    </recommendedName>
</protein>
<accession>Q1Q6G1</accession>
<keyword evidence="5" id="KW-1185">Reference proteome</keyword>
<reference evidence="2" key="1">
    <citation type="journal article" date="2006" name="Nature">
        <title>Deciphering the evolution and metabolism of an anammox bacterium from a community genome.</title>
        <authorList>
            <person name="Strous M."/>
            <person name="Pelletier E."/>
            <person name="Mangenot S."/>
            <person name="Rattei T."/>
            <person name="Lehner A."/>
            <person name="Taylor M.W."/>
            <person name="Horn M."/>
            <person name="Daims H."/>
            <person name="Bartol-Mavel D."/>
            <person name="Wincker P."/>
            <person name="Barbe V."/>
            <person name="Fonknechten N."/>
            <person name="Vallenet D."/>
            <person name="Segurens B."/>
            <person name="Schenowitz-Truong C."/>
            <person name="Medigue C."/>
            <person name="Collingro A."/>
            <person name="Snel B."/>
            <person name="Dutilh B.E."/>
            <person name="OpDenCamp H.J.M."/>
            <person name="vanDerDrift C."/>
            <person name="Cirpus I."/>
            <person name="vanDePas-Schoonen K.T."/>
            <person name="Harhangi H.R."/>
            <person name="vanNiftrik L."/>
            <person name="Schmid M."/>
            <person name="Keltjens J."/>
            <person name="vanDeVossenberg J."/>
            <person name="Kartal B."/>
            <person name="Meier H."/>
            <person name="Frishman D."/>
            <person name="Huynen M.A."/>
            <person name="Mewes H."/>
            <person name="Weissenbach J."/>
            <person name="Jetten M.S.M."/>
            <person name="Wagner M."/>
            <person name="LePaslier D."/>
        </authorList>
    </citation>
    <scope>NUCLEOTIDE SEQUENCE</scope>
</reference>
<dbReference type="Proteomes" id="UP000221734">
    <property type="component" value="Chromosome Kuenenia_stuttgartiensis_MBR1"/>
</dbReference>
<proteinExistence type="predicted"/>
<reference evidence="4" key="4">
    <citation type="submission" date="2017-10" db="EMBL/GenBank/DDBJ databases">
        <authorList>
            <person name="Banno H."/>
            <person name="Chua N.-H."/>
        </authorList>
    </citation>
    <scope>NUCLEOTIDE SEQUENCE [LARGE SCALE GENOMIC DNA]</scope>
    <source>
        <strain evidence="4">Kuenenia_mbr1_ru-nijmegen</strain>
    </source>
</reference>
<reference evidence="5" key="3">
    <citation type="submission" date="2017-10" db="EMBL/GenBank/DDBJ databases">
        <authorList>
            <person name="Frank J."/>
        </authorList>
    </citation>
    <scope>NUCLEOTIDE SEQUENCE [LARGE SCALE GENOMIC DNA]</scope>
</reference>
<dbReference type="KEGG" id="kst:KSMBR1_3391"/>
<evidence type="ECO:0000313" key="3">
    <source>
        <dbReference type="EMBL" id="QII13029.1"/>
    </source>
</evidence>
<dbReference type="Pfam" id="PF04015">
    <property type="entry name" value="DUF362"/>
    <property type="match status" value="1"/>
</dbReference>
<feature type="domain" description="DUF362" evidence="1">
    <location>
        <begin position="123"/>
        <end position="326"/>
    </location>
</feature>
<evidence type="ECO:0000313" key="6">
    <source>
        <dbReference type="Proteomes" id="UP000501926"/>
    </source>
</evidence>
<dbReference type="EMBL" id="CP049055">
    <property type="protein sequence ID" value="QII13029.1"/>
    <property type="molecule type" value="Genomic_DNA"/>
</dbReference>
<evidence type="ECO:0000313" key="4">
    <source>
        <dbReference type="EMBL" id="SOH05865.1"/>
    </source>
</evidence>
<dbReference type="RefSeq" id="WP_099326397.1">
    <property type="nucleotide sequence ID" value="NZ_CP049055.1"/>
</dbReference>
<dbReference type="EMBL" id="LT934425">
    <property type="protein sequence ID" value="SOH05865.1"/>
    <property type="molecule type" value="Genomic_DNA"/>
</dbReference>
<dbReference type="AlphaFoldDB" id="Q1Q6G1"/>
<reference evidence="2" key="2">
    <citation type="submission" date="2006-01" db="EMBL/GenBank/DDBJ databases">
        <authorList>
            <person name="Genoscope"/>
        </authorList>
    </citation>
    <scope>NUCLEOTIDE SEQUENCE</scope>
</reference>
<evidence type="ECO:0000259" key="1">
    <source>
        <dbReference type="Pfam" id="PF04015"/>
    </source>
</evidence>
<reference evidence="3 6" key="5">
    <citation type="submission" date="2020-02" db="EMBL/GenBank/DDBJ databases">
        <title>Newly sequenced genome of strain CSTR1 showed variability in Candidatus Kuenenia stuttgartiensis genomes.</title>
        <authorList>
            <person name="Ding C."/>
            <person name="Adrian L."/>
        </authorList>
    </citation>
    <scope>NUCLEOTIDE SEQUENCE [LARGE SCALE GENOMIC DNA]</scope>
    <source>
        <strain evidence="3 6">CSTR1</strain>
    </source>
</reference>
<evidence type="ECO:0000313" key="2">
    <source>
        <dbReference type="EMBL" id="CAJ73170.1"/>
    </source>
</evidence>
<organism evidence="2">
    <name type="scientific">Kuenenia stuttgartiensis</name>
    <dbReference type="NCBI Taxonomy" id="174633"/>
    <lineage>
        <taxon>Bacteria</taxon>
        <taxon>Pseudomonadati</taxon>
        <taxon>Planctomycetota</taxon>
        <taxon>Candidatus Brocadiia</taxon>
        <taxon>Candidatus Brocadiales</taxon>
        <taxon>Candidatus Brocadiaceae</taxon>
        <taxon>Candidatus Kuenenia</taxon>
    </lineage>
</organism>
<dbReference type="EMBL" id="CT573071">
    <property type="protein sequence ID" value="CAJ73170.1"/>
    <property type="molecule type" value="Genomic_DNA"/>
</dbReference>
<sequence length="393" mass="43368">MYPERCYFPGKQILITPKREKCMRVRCKDYTRRDFLKGTAGTFAMSTFPTIFTSYGGLQQKKHSVYIKKYTSYDKNDFQQLKNCIGEMVASLYQINPFFSYGDKISLKINLVATKDCLDLPAGDTYVTNPLVVKALGEVLLDLGAGSLFIVEGSTHPSNTMEAFTALGYDVIASQLEATLIDLNKADPYPDFTHVDIERGLIYNSIAVNNHIAETDCLITVSKLKVHSSAGVTLSLKNMIGLLPIQKYGTNGNGARMQYVHSPDQRTQIPYNIVDIARAFPIDFAFIDGISAIDKGEGPWVKNISYATPGVLVAGDNAVAVDSIGTAIMGFSPETAYPYPPFVNCYNHIQLASSYGLGSNNLNDIAVLGEKVKDVMYPYTPPEQQETTTKSYH</sequence>
<name>Q1Q6G1_KUEST</name>
<dbReference type="OrthoDB" id="9794954at2"/>